<evidence type="ECO:0000313" key="2">
    <source>
        <dbReference type="EMBL" id="EXL69085.1"/>
    </source>
</evidence>
<feature type="compositionally biased region" description="Basic and acidic residues" evidence="1">
    <location>
        <begin position="58"/>
        <end position="72"/>
    </location>
</feature>
<reference evidence="2" key="2">
    <citation type="submission" date="2014-03" db="EMBL/GenBank/DDBJ databases">
        <title>The Genome Annotation of Fusarium oxysporum PHW808.</title>
        <authorList>
            <consortium name="The Broad Institute Genomics Platform"/>
            <person name="Ma L.-J."/>
            <person name="Corby-Kistler H."/>
            <person name="Broz K."/>
            <person name="Gale L.R."/>
            <person name="Jonkers W."/>
            <person name="O'Donnell K."/>
            <person name="Ploetz R."/>
            <person name="Steinberg C."/>
            <person name="Schwartz D.C."/>
            <person name="VanEtten H."/>
            <person name="Zhou S."/>
            <person name="Young S.K."/>
            <person name="Zeng Q."/>
            <person name="Gargeya S."/>
            <person name="Fitzgerald M."/>
            <person name="Abouelleil A."/>
            <person name="Alvarado L."/>
            <person name="Chapman S.B."/>
            <person name="Gainer-Dewar J."/>
            <person name="Goldberg J."/>
            <person name="Griggs A."/>
            <person name="Gujja S."/>
            <person name="Hansen M."/>
            <person name="Howarth C."/>
            <person name="Imamovic A."/>
            <person name="Ireland A."/>
            <person name="Larimer J."/>
            <person name="McCowan C."/>
            <person name="Murphy C."/>
            <person name="Pearson M."/>
            <person name="Poon T.W."/>
            <person name="Priest M."/>
            <person name="Roberts A."/>
            <person name="Saif S."/>
            <person name="Shea T."/>
            <person name="Sykes S."/>
            <person name="Wortman J."/>
            <person name="Nusbaum C."/>
            <person name="Birren B."/>
        </authorList>
    </citation>
    <scope>NUCLEOTIDE SEQUENCE</scope>
    <source>
        <strain evidence="2">54008</strain>
    </source>
</reference>
<dbReference type="EMBL" id="KK033272">
    <property type="protein sequence ID" value="EXL69085.1"/>
    <property type="molecule type" value="Genomic_DNA"/>
</dbReference>
<reference evidence="2" key="1">
    <citation type="submission" date="2011-11" db="EMBL/GenBank/DDBJ databases">
        <title>The Genome Sequence of Fusarium oxysporum PHW808.</title>
        <authorList>
            <consortium name="The Broad Institute Genome Sequencing Platform"/>
            <person name="Ma L.-J."/>
            <person name="Gale L.R."/>
            <person name="Schwartz D.C."/>
            <person name="Zhou S."/>
            <person name="Corby-Kistler H."/>
            <person name="Young S.K."/>
            <person name="Zeng Q."/>
            <person name="Gargeya S."/>
            <person name="Fitzgerald M."/>
            <person name="Haas B."/>
            <person name="Abouelleil A."/>
            <person name="Alvarado L."/>
            <person name="Arachchi H.M."/>
            <person name="Berlin A."/>
            <person name="Brown A."/>
            <person name="Chapman S.B."/>
            <person name="Chen Z."/>
            <person name="Dunbar C."/>
            <person name="Freedman E."/>
            <person name="Gearin G."/>
            <person name="Goldberg J."/>
            <person name="Griggs A."/>
            <person name="Gujja S."/>
            <person name="Heiman D."/>
            <person name="Howarth C."/>
            <person name="Larson L."/>
            <person name="Lui A."/>
            <person name="MacDonald P.J.P."/>
            <person name="Montmayeur A."/>
            <person name="Murphy C."/>
            <person name="Neiman D."/>
            <person name="Pearson M."/>
            <person name="Priest M."/>
            <person name="Roberts A."/>
            <person name="Saif S."/>
            <person name="Shea T."/>
            <person name="Shenoy N."/>
            <person name="Sisk P."/>
            <person name="Stolte C."/>
            <person name="Sykes S."/>
            <person name="Wortman J."/>
            <person name="Nusbaum C."/>
            <person name="Birren B."/>
        </authorList>
    </citation>
    <scope>NUCLEOTIDE SEQUENCE [LARGE SCALE GENOMIC DNA]</scope>
    <source>
        <strain evidence="2">54008</strain>
    </source>
</reference>
<feature type="region of interest" description="Disordered" evidence="1">
    <location>
        <begin position="56"/>
        <end position="89"/>
    </location>
</feature>
<accession>X0HB50</accession>
<dbReference type="AlphaFoldDB" id="X0HB50"/>
<organism evidence="2">
    <name type="scientific">Fusarium oxysporum f. sp. conglutinans race 2 54008</name>
    <dbReference type="NCBI Taxonomy" id="1089457"/>
    <lineage>
        <taxon>Eukaryota</taxon>
        <taxon>Fungi</taxon>
        <taxon>Dikarya</taxon>
        <taxon>Ascomycota</taxon>
        <taxon>Pezizomycotina</taxon>
        <taxon>Sordariomycetes</taxon>
        <taxon>Hypocreomycetidae</taxon>
        <taxon>Hypocreales</taxon>
        <taxon>Nectriaceae</taxon>
        <taxon>Fusarium</taxon>
        <taxon>Fusarium oxysporum species complex</taxon>
    </lineage>
</organism>
<proteinExistence type="predicted"/>
<dbReference type="HOGENOM" id="CLU_2236728_0_0_1"/>
<dbReference type="Proteomes" id="UP000030676">
    <property type="component" value="Unassembled WGS sequence"/>
</dbReference>
<gene>
    <name evidence="2" type="ORF">FOPG_14917</name>
</gene>
<sequence>MEPRIPTIPITANISLENLLKPSSTHLTKLPSPSSVGLQMPESLSIMSVTKISGLETQEDRESASLRHESQPRLRQSSFPRKIADRPRSGRRWGVIVATCSKEAM</sequence>
<evidence type="ECO:0000256" key="1">
    <source>
        <dbReference type="SAM" id="MobiDB-lite"/>
    </source>
</evidence>
<name>X0HB50_FUSOX</name>
<protein>
    <submittedName>
        <fullName evidence="2">Uncharacterized protein</fullName>
    </submittedName>
</protein>